<organism evidence="1 2">
    <name type="scientific">Atta colombica</name>
    <dbReference type="NCBI Taxonomy" id="520822"/>
    <lineage>
        <taxon>Eukaryota</taxon>
        <taxon>Metazoa</taxon>
        <taxon>Ecdysozoa</taxon>
        <taxon>Arthropoda</taxon>
        <taxon>Hexapoda</taxon>
        <taxon>Insecta</taxon>
        <taxon>Pterygota</taxon>
        <taxon>Neoptera</taxon>
        <taxon>Endopterygota</taxon>
        <taxon>Hymenoptera</taxon>
        <taxon>Apocrita</taxon>
        <taxon>Aculeata</taxon>
        <taxon>Formicoidea</taxon>
        <taxon>Formicidae</taxon>
        <taxon>Myrmicinae</taxon>
        <taxon>Atta</taxon>
    </lineage>
</organism>
<proteinExistence type="predicted"/>
<accession>A0A151I1V2</accession>
<evidence type="ECO:0000313" key="1">
    <source>
        <dbReference type="EMBL" id="KYM80575.1"/>
    </source>
</evidence>
<gene>
    <name evidence="1" type="ORF">ALC53_08973</name>
</gene>
<sequence>MKYFRNTHAAKYKQAKYKQAGEKALVMPQDVRIILVDYLELLVHILSKVYTDNRAAIATNYLEKLKVISVTQKVQRDCCTISEATEIWINHFKQNNYHIWNLTLILKRFKVAMTAVHYLANLIDHNNEAMKYVNLYRPATMPDVVPVKTSPFKNYLFSEEIIKNVNQLHTAVASFAGILFSAFGLVHTKLRNRLGTKRASKLVTILIKQKTNLIVIEHEY</sequence>
<evidence type="ECO:0000313" key="2">
    <source>
        <dbReference type="Proteomes" id="UP000078540"/>
    </source>
</evidence>
<protein>
    <submittedName>
        <fullName evidence="1">Uncharacterized protein</fullName>
    </submittedName>
</protein>
<name>A0A151I1V2_9HYME</name>
<dbReference type="STRING" id="520822.A0A151I1V2"/>
<dbReference type="EMBL" id="KQ976563">
    <property type="protein sequence ID" value="KYM80575.1"/>
    <property type="molecule type" value="Genomic_DNA"/>
</dbReference>
<reference evidence="1 2" key="1">
    <citation type="submission" date="2015-09" db="EMBL/GenBank/DDBJ databases">
        <title>Atta colombica WGS genome.</title>
        <authorList>
            <person name="Nygaard S."/>
            <person name="Hu H."/>
            <person name="Boomsma J."/>
            <person name="Zhang G."/>
        </authorList>
    </citation>
    <scope>NUCLEOTIDE SEQUENCE [LARGE SCALE GENOMIC DNA]</scope>
    <source>
        <strain evidence="1">Treedump-2</strain>
        <tissue evidence="1">Whole body</tissue>
    </source>
</reference>
<keyword evidence="2" id="KW-1185">Reference proteome</keyword>
<dbReference type="AlphaFoldDB" id="A0A151I1V2"/>
<dbReference type="Proteomes" id="UP000078540">
    <property type="component" value="Unassembled WGS sequence"/>
</dbReference>